<name>A0A158JNT5_9BURK</name>
<evidence type="ECO:0000313" key="1">
    <source>
        <dbReference type="EMBL" id="SAL70532.1"/>
    </source>
</evidence>
<accession>A0A158JNT5</accession>
<dbReference type="EMBL" id="FCOK02000103">
    <property type="protein sequence ID" value="SAL70532.1"/>
    <property type="molecule type" value="Genomic_DNA"/>
</dbReference>
<evidence type="ECO:0000313" key="2">
    <source>
        <dbReference type="Proteomes" id="UP000054683"/>
    </source>
</evidence>
<sequence>MQFSVNELLSRNLLAIFGERDSAARMKELETIWLPEGCFVDPDGRIVGLDAINRKVATLQARFPDFEVVERGPVDVMHGIGRLAWGFGPENNRTVVTGVDIAITRDGKLLELYAFIDR</sequence>
<dbReference type="OrthoDB" id="7064268at2"/>
<gene>
    <name evidence="1" type="ORF">AWB69_08359</name>
</gene>
<proteinExistence type="predicted"/>
<evidence type="ECO:0008006" key="3">
    <source>
        <dbReference type="Google" id="ProtNLM"/>
    </source>
</evidence>
<dbReference type="InterPro" id="IPR032710">
    <property type="entry name" value="NTF2-like_dom_sf"/>
</dbReference>
<protein>
    <recommendedName>
        <fullName evidence="3">SnoaL-like domain protein</fullName>
    </recommendedName>
</protein>
<reference evidence="1 2" key="1">
    <citation type="submission" date="2016-01" db="EMBL/GenBank/DDBJ databases">
        <authorList>
            <person name="Oliw E.H."/>
        </authorList>
    </citation>
    <scope>NUCLEOTIDE SEQUENCE [LARGE SCALE GENOMIC DNA]</scope>
    <source>
        <strain evidence="1">LMG 27134</strain>
    </source>
</reference>
<dbReference type="Gene3D" id="3.10.450.50">
    <property type="match status" value="1"/>
</dbReference>
<dbReference type="SUPFAM" id="SSF54427">
    <property type="entry name" value="NTF2-like"/>
    <property type="match status" value="1"/>
</dbReference>
<dbReference type="RefSeq" id="WP_063978018.1">
    <property type="nucleotide sequence ID" value="NZ_FCOK02000103.1"/>
</dbReference>
<dbReference type="AlphaFoldDB" id="A0A158JNT5"/>
<organism evidence="1 2">
    <name type="scientific">Caballeronia udeis</name>
    <dbReference type="NCBI Taxonomy" id="1232866"/>
    <lineage>
        <taxon>Bacteria</taxon>
        <taxon>Pseudomonadati</taxon>
        <taxon>Pseudomonadota</taxon>
        <taxon>Betaproteobacteria</taxon>
        <taxon>Burkholderiales</taxon>
        <taxon>Burkholderiaceae</taxon>
        <taxon>Caballeronia</taxon>
    </lineage>
</organism>
<dbReference type="Proteomes" id="UP000054683">
    <property type="component" value="Unassembled WGS sequence"/>
</dbReference>